<dbReference type="InterPro" id="IPR012341">
    <property type="entry name" value="6hp_glycosidase-like_sf"/>
</dbReference>
<dbReference type="GO" id="GO:0005975">
    <property type="term" value="P:carbohydrate metabolic process"/>
    <property type="evidence" value="ECO:0007669"/>
    <property type="project" value="InterPro"/>
</dbReference>
<dbReference type="Gene3D" id="1.50.10.10">
    <property type="match status" value="1"/>
</dbReference>
<dbReference type="GO" id="GO:0009044">
    <property type="term" value="F:xylan 1,4-beta-xylosidase activity"/>
    <property type="evidence" value="ECO:0007669"/>
    <property type="project" value="InterPro"/>
</dbReference>
<dbReference type="RefSeq" id="WP_341467639.1">
    <property type="nucleotide sequence ID" value="NZ_CP128399.1"/>
</dbReference>
<reference evidence="1 3" key="1">
    <citation type="submission" date="2020-06" db="EMBL/GenBank/DDBJ databases">
        <title>Anoxygenic phototrophic Chloroflexota member uses a Type I reaction center.</title>
        <authorList>
            <person name="Tsuji J.M."/>
            <person name="Shaw N.A."/>
            <person name="Nagashima S."/>
            <person name="Venkiteswaran J."/>
            <person name="Schiff S.L."/>
            <person name="Hanada S."/>
            <person name="Tank M."/>
            <person name="Neufeld J.D."/>
        </authorList>
    </citation>
    <scope>NUCLEOTIDE SEQUENCE [LARGE SCALE GENOMIC DNA]</scope>
    <source>
        <strain evidence="1">L227-S17</strain>
    </source>
</reference>
<evidence type="ECO:0000313" key="2">
    <source>
        <dbReference type="EMBL" id="WJW65754.1"/>
    </source>
</evidence>
<protein>
    <submittedName>
        <fullName evidence="1">DUF4965 domain-containing protein</fullName>
    </submittedName>
</protein>
<evidence type="ECO:0000313" key="1">
    <source>
        <dbReference type="EMBL" id="NWJ46383.1"/>
    </source>
</evidence>
<keyword evidence="4" id="KW-1185">Reference proteome</keyword>
<accession>A0A8T7LZ78</accession>
<sequence length="728" mass="82276">MLPIETMLGRLGSRFTLHFPRVSERGFLMGPLGKYYDRAWDFKLGVRLQNTEDGNILENYLPYTSSGTVFSEVEQEITFNSIKWTARDRAYNLSAVFKVTAPFYPRDTMLCTAPFFYIDAEIYAPPDSEPELLVGLADPTRGVKTEGYADGLQYTASYRMIPGHWGPRQPQDSLSDKRIFEAPITLSLLQTPDGAISIDTQNGTIGVKGNGGVVKASFILATFLAEPVLEVGGEPYRFKYLDFFKNIEEVWFYARSNEAEIRRKTALFDSLLADSSLDAGTRNLIAFSFQSYIPNSWWAIPGQNAQPEWYSVWEGNCTFHSTVDVEYNLAWFYLLLWDELLEMTLAEWRKHLKPVSEEAAFMSHDIGALLGSNCQAYPHEMEVEESANFILLAYALWRYSARQTVLLDNREAIVRLSRYILKSATTTSGFPTTGTANTVDDASPAVQFGREQIYLGVKALSALHVAALMLEESDKKLARECRARVRLICQTLEEQAWLGDHFAVCLDRTTTGLINPWNGQSLEEGELEGWNAYSLYTSNGLLYLLASGAPLPPLNLDLFRRDILEARRASLIEYGCTHSSSDHSHIWISQNLHRDLTGAYLGIDPADLPSRYWAFEQFENSMGRGGCFVDTYGSNHLHYYPRGVTSLGLLAAFSGAKFDRVVGKLEFEPVRVPLKVPLLALADWEKGHIPFVGYKLKKNKFRRSITFPELVEPYLKKANNSRKRKKSN</sequence>
<dbReference type="Proteomes" id="UP001431572">
    <property type="component" value="Chromosome 1"/>
</dbReference>
<evidence type="ECO:0000313" key="4">
    <source>
        <dbReference type="Proteomes" id="UP001431572"/>
    </source>
</evidence>
<gene>
    <name evidence="1" type="ORF">HXX08_10940</name>
    <name evidence="2" type="ORF">OZ401_001532</name>
</gene>
<dbReference type="InterPro" id="IPR000852">
    <property type="entry name" value="Glyco_hydro_52"/>
</dbReference>
<dbReference type="EMBL" id="JACATZ010000001">
    <property type="protein sequence ID" value="NWJ46383.1"/>
    <property type="molecule type" value="Genomic_DNA"/>
</dbReference>
<name>A0A8T7LZ78_9CHLR</name>
<reference evidence="2" key="2">
    <citation type="journal article" date="2024" name="Nature">
        <title>Anoxygenic phototroph of the Chloroflexota uses a type I reaction centre.</title>
        <authorList>
            <person name="Tsuji J.M."/>
            <person name="Shaw N.A."/>
            <person name="Nagashima S."/>
            <person name="Venkiteswaran J.J."/>
            <person name="Schiff S.L."/>
            <person name="Watanabe T."/>
            <person name="Fukui M."/>
            <person name="Hanada S."/>
            <person name="Tank M."/>
            <person name="Neufeld J.D."/>
        </authorList>
    </citation>
    <scope>NUCLEOTIDE SEQUENCE</scope>
    <source>
        <strain evidence="2">L227-S17</strain>
    </source>
</reference>
<proteinExistence type="predicted"/>
<evidence type="ECO:0000313" key="3">
    <source>
        <dbReference type="Proteomes" id="UP000521676"/>
    </source>
</evidence>
<dbReference type="AlphaFoldDB" id="A0A8T7LZ78"/>
<dbReference type="Pfam" id="PF03512">
    <property type="entry name" value="Glyco_hydro_52"/>
    <property type="match status" value="1"/>
</dbReference>
<dbReference type="Proteomes" id="UP000521676">
    <property type="component" value="Unassembled WGS sequence"/>
</dbReference>
<dbReference type="EMBL" id="CP128399">
    <property type="protein sequence ID" value="WJW65754.1"/>
    <property type="molecule type" value="Genomic_DNA"/>
</dbReference>
<organism evidence="1 3">
    <name type="scientific">Candidatus Chlorohelix allophototropha</name>
    <dbReference type="NCBI Taxonomy" id="3003348"/>
    <lineage>
        <taxon>Bacteria</taxon>
        <taxon>Bacillati</taxon>
        <taxon>Chloroflexota</taxon>
        <taxon>Chloroflexia</taxon>
        <taxon>Candidatus Chloroheliales</taxon>
        <taxon>Candidatus Chloroheliaceae</taxon>
        <taxon>Candidatus Chlorohelix</taxon>
    </lineage>
</organism>